<dbReference type="FunFam" id="3.40.50.720:FF:000033">
    <property type="entry name" value="Adenylyltransferase and sulfurtransferase MOCS3"/>
    <property type="match status" value="2"/>
</dbReference>
<keyword evidence="11" id="KW-0175">Coiled coil</keyword>
<dbReference type="Gene3D" id="3.40.250.10">
    <property type="entry name" value="Rhodanese-like domain"/>
    <property type="match status" value="1"/>
</dbReference>
<keyword evidence="2 10" id="KW-0963">Cytoplasm</keyword>
<dbReference type="InterPro" id="IPR036873">
    <property type="entry name" value="Rhodanese-like_dom_sf"/>
</dbReference>
<evidence type="ECO:0000256" key="4">
    <source>
        <dbReference type="ARBA" id="ARBA00022694"/>
    </source>
</evidence>
<keyword evidence="9 10" id="KW-0511">Multifunctional enzyme</keyword>
<dbReference type="InterPro" id="IPR000594">
    <property type="entry name" value="ThiF_NAD_FAD-bd"/>
</dbReference>
<feature type="coiled-coil region" evidence="11">
    <location>
        <begin position="8"/>
        <end position="42"/>
    </location>
</feature>
<dbReference type="OrthoDB" id="10261062at2759"/>
<dbReference type="SMART" id="SM00450">
    <property type="entry name" value="RHOD"/>
    <property type="match status" value="1"/>
</dbReference>
<dbReference type="EMBL" id="JAAMPC010000011">
    <property type="protein sequence ID" value="KAG2280511.1"/>
    <property type="molecule type" value="Genomic_DNA"/>
</dbReference>
<dbReference type="FunFam" id="3.40.250.10:FF:000014">
    <property type="entry name" value="Adenylyltransferase and sulfurtransferase MOCS3"/>
    <property type="match status" value="1"/>
</dbReference>
<dbReference type="PROSITE" id="PS50206">
    <property type="entry name" value="RHODANESE_3"/>
    <property type="match status" value="1"/>
</dbReference>
<evidence type="ECO:0000256" key="3">
    <source>
        <dbReference type="ARBA" id="ARBA00022679"/>
    </source>
</evidence>
<gene>
    <name evidence="10" type="primary">MOCS3</name>
    <name evidence="10" type="synonym">CNX5</name>
    <name evidence="10" type="synonym">UBA4</name>
    <name evidence="13" type="ORF">Bca52824_051731</name>
</gene>
<dbReference type="GO" id="GO:0042292">
    <property type="term" value="F:URM1 activating enzyme activity"/>
    <property type="evidence" value="ECO:0007669"/>
    <property type="project" value="TreeGrafter"/>
</dbReference>
<evidence type="ECO:0000313" key="13">
    <source>
        <dbReference type="EMBL" id="KAG2280511.1"/>
    </source>
</evidence>
<keyword evidence="4 10" id="KW-0819">tRNA processing</keyword>
<dbReference type="InterPro" id="IPR001763">
    <property type="entry name" value="Rhodanese-like_dom"/>
</dbReference>
<keyword evidence="8 10" id="KW-0067">ATP-binding</keyword>
<dbReference type="AlphaFoldDB" id="A0A8X7R297"/>
<dbReference type="CDD" id="cd01526">
    <property type="entry name" value="RHOD_ThiF"/>
    <property type="match status" value="1"/>
</dbReference>
<dbReference type="InterPro" id="IPR035985">
    <property type="entry name" value="Ubiquitin-activating_enz"/>
</dbReference>
<proteinExistence type="inferred from homology"/>
<dbReference type="SUPFAM" id="SSF69572">
    <property type="entry name" value="Activating enzymes of the ubiquitin-like proteins"/>
    <property type="match status" value="2"/>
</dbReference>
<name>A0A8X7R297_BRACI</name>
<protein>
    <recommendedName>
        <fullName evidence="10">Adenylyltransferase and sulfurtransferase MOCS3</fullName>
    </recommendedName>
    <alternativeName>
        <fullName evidence="10">Molybdenum cofactor synthesis protein 3</fullName>
    </alternativeName>
    <domain>
        <recommendedName>
            <fullName evidence="10">Molybdopterin-synthase adenylyltransferase</fullName>
            <ecNumber evidence="10">2.7.7.80</ecNumber>
        </recommendedName>
        <alternativeName>
            <fullName evidence="10">Adenylyltransferase MOCS3</fullName>
        </alternativeName>
        <alternativeName>
            <fullName evidence="10">Sulfur carrier protein MOCS2A adenylyltransferase</fullName>
        </alternativeName>
    </domain>
    <domain>
        <recommendedName>
            <fullName evidence="10">Molybdopterin-synthase sulfurtransferase</fullName>
            <ecNumber evidence="10">2.8.1.11</ecNumber>
        </recommendedName>
        <alternativeName>
            <fullName evidence="10">Sulfurtransferase MOCS3</fullName>
        </alternativeName>
        <alternativeName>
            <fullName evidence="10">Sulfur carrier protein MOCS2A sulfurtransferase</fullName>
        </alternativeName>
    </domain>
</protein>
<dbReference type="InterPro" id="IPR028885">
    <property type="entry name" value="MOCS3/Uba4"/>
</dbReference>
<dbReference type="GO" id="GO:0061605">
    <property type="term" value="F:molybdopterin-synthase adenylyltransferase activity"/>
    <property type="evidence" value="ECO:0007669"/>
    <property type="project" value="UniProtKB-EC"/>
</dbReference>
<dbReference type="EC" id="2.7.7.80" evidence="10"/>
<feature type="active site" description="Cysteine persulfide intermediate; for sulfurtransferase activity" evidence="10">
    <location>
        <position position="823"/>
    </location>
</feature>
<feature type="binding site" evidence="10">
    <location>
        <begin position="531"/>
        <end position="535"/>
    </location>
    <ligand>
        <name>ATP</name>
        <dbReference type="ChEBI" id="CHEBI:30616"/>
    </ligand>
</feature>
<comment type="subcellular location">
    <subcellularLocation>
        <location evidence="1">Cytoplasm</location>
        <location evidence="1">Cytosol</location>
    </subcellularLocation>
</comment>
<dbReference type="EC" id="2.8.1.11" evidence="10"/>
<feature type="binding site" evidence="10">
    <location>
        <position position="548"/>
    </location>
    <ligand>
        <name>ATP</name>
        <dbReference type="ChEBI" id="CHEBI:30616"/>
    </ligand>
</feature>
<accession>A0A8X7R297</accession>
<feature type="binding site" evidence="10">
    <location>
        <position position="633"/>
    </location>
    <ligand>
        <name>Zn(2+)</name>
        <dbReference type="ChEBI" id="CHEBI:29105"/>
    </ligand>
</feature>
<comment type="function">
    <text evidence="10">Plays a central role in 2-thiolation of mcm(5)S(2)U at tRNA wobble positions of cytosolic tRNA(Lys), tRNA(Glu) and tRNA(Gln). Also essential during biosynthesis of the molybdenum cofactor. Acts by mediating the C-terminal thiocarboxylation of sulfur carriers URM1 and MOCS2A. Its N-terminus first activates URM1 and MOCS2A as acyl-adenylates (-COAMP), then the persulfide sulfur on the catalytic cysteine is transferred to URM1 and MOCS2A to form thiocarboxylation (-COSH) of their C-terminus. The reaction probably involves hydrogen sulfide that is generated from the persulfide intermediate and that acts as nucleophile towards URM1 and MOCS2A. Subsequently, a transient disulfide bond is formed. Does not use thiosulfate as sulfur donor; NFS1 probably acting as a sulfur donor for thiocarboxylation reactions.</text>
</comment>
<feature type="coiled-coil region" evidence="11">
    <location>
        <begin position="412"/>
        <end position="446"/>
    </location>
</feature>
<dbReference type="GO" id="GO:0004792">
    <property type="term" value="F:thiosulfate-cyanide sulfurtransferase activity"/>
    <property type="evidence" value="ECO:0007669"/>
    <property type="project" value="TreeGrafter"/>
</dbReference>
<comment type="catalytic activity">
    <reaction evidence="10">
        <text>[molybdopterin-synthase sulfur-carrier protein]-C-terminal Gly-Gly-AMP + S-sulfanyl-L-cysteinyl-[cysteine desulfurase] + AH2 = [molybdopterin-synthase sulfur-carrier protein]-C-terminal-Gly-aminoethanethioate + L-cysteinyl-[cysteine desulfurase] + A + AMP + 2 H(+)</text>
        <dbReference type="Rhea" id="RHEA:48612"/>
        <dbReference type="Rhea" id="RHEA-COMP:12157"/>
        <dbReference type="Rhea" id="RHEA-COMP:12158"/>
        <dbReference type="Rhea" id="RHEA-COMP:12159"/>
        <dbReference type="Rhea" id="RHEA-COMP:19907"/>
        <dbReference type="ChEBI" id="CHEBI:13193"/>
        <dbReference type="ChEBI" id="CHEBI:15378"/>
        <dbReference type="ChEBI" id="CHEBI:17499"/>
        <dbReference type="ChEBI" id="CHEBI:29950"/>
        <dbReference type="ChEBI" id="CHEBI:61963"/>
        <dbReference type="ChEBI" id="CHEBI:90618"/>
        <dbReference type="ChEBI" id="CHEBI:232372"/>
        <dbReference type="ChEBI" id="CHEBI:456215"/>
        <dbReference type="EC" id="2.8.1.11"/>
    </reaction>
</comment>
<dbReference type="GO" id="GO:0046872">
    <property type="term" value="F:metal ion binding"/>
    <property type="evidence" value="ECO:0007669"/>
    <property type="project" value="UniProtKB-KW"/>
</dbReference>
<dbReference type="GO" id="GO:0002143">
    <property type="term" value="P:tRNA wobble position uridine thiolation"/>
    <property type="evidence" value="ECO:0007669"/>
    <property type="project" value="InterPro"/>
</dbReference>
<keyword evidence="10" id="KW-0501">Molybdenum cofactor biosynthesis</keyword>
<dbReference type="PANTHER" id="PTHR10953">
    <property type="entry name" value="UBIQUITIN-ACTIVATING ENZYME E1"/>
    <property type="match status" value="1"/>
</dbReference>
<dbReference type="Gene3D" id="3.40.50.720">
    <property type="entry name" value="NAD(P)-binding Rossmann-like Domain"/>
    <property type="match status" value="2"/>
</dbReference>
<dbReference type="Pfam" id="PF00581">
    <property type="entry name" value="Rhodanese"/>
    <property type="match status" value="1"/>
</dbReference>
<keyword evidence="14" id="KW-1185">Reference proteome</keyword>
<comment type="similarity">
    <text evidence="10">In the N-terminal section; belongs to the HesA/MoeB/ThiF family. UBA4 subfamily.</text>
</comment>
<evidence type="ECO:0000256" key="11">
    <source>
        <dbReference type="SAM" id="Coils"/>
    </source>
</evidence>
<dbReference type="GO" id="GO:0005524">
    <property type="term" value="F:ATP binding"/>
    <property type="evidence" value="ECO:0007669"/>
    <property type="project" value="UniProtKB-KW"/>
</dbReference>
<evidence type="ECO:0000256" key="1">
    <source>
        <dbReference type="ARBA" id="ARBA00004514"/>
    </source>
</evidence>
<keyword evidence="7 10" id="KW-0862">Zinc</keyword>
<comment type="cofactor">
    <cofactor evidence="10">
        <name>Zn(2+)</name>
        <dbReference type="ChEBI" id="CHEBI:29105"/>
    </cofactor>
    <text evidence="10">Binds 1 zinc ion per subunit.</text>
</comment>
<comment type="pathway">
    <text evidence="10">Cofactor biosynthesis; molybdopterin biosynthesis.</text>
</comment>
<dbReference type="Proteomes" id="UP000886595">
    <property type="component" value="Unassembled WGS sequence"/>
</dbReference>
<evidence type="ECO:0000256" key="10">
    <source>
        <dbReference type="HAMAP-Rule" id="MF_03049"/>
    </source>
</evidence>
<organism evidence="13 14">
    <name type="scientific">Brassica carinata</name>
    <name type="common">Ethiopian mustard</name>
    <name type="synonym">Abyssinian cabbage</name>
    <dbReference type="NCBI Taxonomy" id="52824"/>
    <lineage>
        <taxon>Eukaryota</taxon>
        <taxon>Viridiplantae</taxon>
        <taxon>Streptophyta</taxon>
        <taxon>Embryophyta</taxon>
        <taxon>Tracheophyta</taxon>
        <taxon>Spermatophyta</taxon>
        <taxon>Magnoliopsida</taxon>
        <taxon>eudicotyledons</taxon>
        <taxon>Gunneridae</taxon>
        <taxon>Pentapetalae</taxon>
        <taxon>rosids</taxon>
        <taxon>malvids</taxon>
        <taxon>Brassicales</taxon>
        <taxon>Brassicaceae</taxon>
        <taxon>Brassiceae</taxon>
        <taxon>Brassica</taxon>
    </lineage>
</organism>
<dbReference type="InterPro" id="IPR045886">
    <property type="entry name" value="ThiF/MoeB/HesA"/>
</dbReference>
<dbReference type="CDD" id="cd00757">
    <property type="entry name" value="ThiF_MoeB_HesA_family"/>
    <property type="match status" value="2"/>
</dbReference>
<evidence type="ECO:0000256" key="7">
    <source>
        <dbReference type="ARBA" id="ARBA00022833"/>
    </source>
</evidence>
<evidence type="ECO:0000256" key="6">
    <source>
        <dbReference type="ARBA" id="ARBA00022741"/>
    </source>
</evidence>
<feature type="binding site" evidence="10">
    <location>
        <position position="636"/>
    </location>
    <ligand>
        <name>Zn(2+)</name>
        <dbReference type="ChEBI" id="CHEBI:29105"/>
    </ligand>
</feature>
<dbReference type="GO" id="GO:0006777">
    <property type="term" value="P:Mo-molybdopterin cofactor biosynthetic process"/>
    <property type="evidence" value="ECO:0007669"/>
    <property type="project" value="UniProtKB-UniRule"/>
</dbReference>
<evidence type="ECO:0000256" key="5">
    <source>
        <dbReference type="ARBA" id="ARBA00022723"/>
    </source>
</evidence>
<feature type="binding site" evidence="10">
    <location>
        <position position="710"/>
    </location>
    <ligand>
        <name>Zn(2+)</name>
        <dbReference type="ChEBI" id="CHEBI:29105"/>
    </ligand>
</feature>
<dbReference type="GO" id="GO:0061604">
    <property type="term" value="F:molybdopterin-synthase sulfurtransferase activity"/>
    <property type="evidence" value="ECO:0007669"/>
    <property type="project" value="UniProtKB-EC"/>
</dbReference>
<feature type="active site" description="Glycyl thioester intermediate; for adenylyltransferase activity" evidence="10">
    <location>
        <position position="650"/>
    </location>
</feature>
<feature type="binding site" evidence="10">
    <location>
        <begin position="592"/>
        <end position="593"/>
    </location>
    <ligand>
        <name>ATP</name>
        <dbReference type="ChEBI" id="CHEBI:30616"/>
    </ligand>
</feature>
<dbReference type="GO" id="GO:0005829">
    <property type="term" value="C:cytosol"/>
    <property type="evidence" value="ECO:0007669"/>
    <property type="project" value="UniProtKB-SubCell"/>
</dbReference>
<comment type="catalytic activity">
    <reaction evidence="10">
        <text>[molybdopterin-synthase sulfur-carrier protein]-C-terminal Gly-Gly + ATP + H(+) = [molybdopterin-synthase sulfur-carrier protein]-C-terminal Gly-Gly-AMP + diphosphate</text>
        <dbReference type="Rhea" id="RHEA:43616"/>
        <dbReference type="Rhea" id="RHEA-COMP:12159"/>
        <dbReference type="Rhea" id="RHEA-COMP:12202"/>
        <dbReference type="ChEBI" id="CHEBI:15378"/>
        <dbReference type="ChEBI" id="CHEBI:30616"/>
        <dbReference type="ChEBI" id="CHEBI:33019"/>
        <dbReference type="ChEBI" id="CHEBI:90618"/>
        <dbReference type="ChEBI" id="CHEBI:90778"/>
        <dbReference type="EC" id="2.7.7.80"/>
    </reaction>
</comment>
<evidence type="ECO:0000256" key="9">
    <source>
        <dbReference type="ARBA" id="ARBA00023268"/>
    </source>
</evidence>
<evidence type="ECO:0000259" key="12">
    <source>
        <dbReference type="PROSITE" id="PS50206"/>
    </source>
</evidence>
<comment type="caution">
    <text evidence="13">The sequence shown here is derived from an EMBL/GenBank/DDBJ whole genome shotgun (WGS) entry which is preliminary data.</text>
</comment>
<feature type="binding site" evidence="10">
    <location>
        <position position="503"/>
    </location>
    <ligand>
        <name>ATP</name>
        <dbReference type="ChEBI" id="CHEBI:30616"/>
    </ligand>
</feature>
<comment type="pathway">
    <text evidence="10">tRNA modification; 5-methoxycarbonylmethyl-2-thiouridine-tRNA biosynthesis.</text>
</comment>
<sequence>MEANGGDSSAIVRELKELKRQKAELEHRISALEAKLQDTAALERSVAVSNGCSVPNGLEHGLSPDQIYRYSRQLLLPSFGVEAQSNLLKSSVLVIGAGGLGSPALLYLAACGLGRLGIIDHDVVELNNMHRQIIHTEAFIGQPKVKSAAAACRSINSTIKVDEYVDALRTSNALEILSQYDIIVDATDNPPSRYMISDCCVLLGKVNLLIYTLTPGFFCILLTVYNHKGGPCYRCLFPTPPPTTACQRCSDSGVLGVVPGVIGCLQALETIKLASLVGEPLSERMLLFDALSARIRIVKIRGRSAQCTVCGDTSSFSKQQFKDFDYEDFTQFPLSAGPLNILPQESRINSKEFKEILDKKEQHVLLDVRPAHHYKIVSLRFTQHPSCKLGGSGWFSYTIGNITGMEANGGDSSAIVRELKELKRQKAELEHRISALEAKLQDTAALERSVAVSNGCSVPNGLEHGLSPDQIYRYSRQLLLPSFGVEAQSNLLKSSVLVIGAGGLGSPALLYLAACGLGRLGIIDHDVVELNNMHRQIIHTEAFIGQPKVKSAAAACRSINSTIKVDEYVDALRTSNALEILSQYDIIVDATDNPPSRYMISDCCVLLGKPLVSGAALGMEGQLTVYNHKGGPCYRCLFPTPPPTTACQRCSDSGVLGVVPGVIGCLQALETIKLASLVGEPLSERMLFDALSARIRIVKIRGRSAQCTVCGDTSSFSKQQFKDFDYEDFTQFPLSAGPLNILPQESRINSKEFKEILDKKEQHVLLDVRPAHHYKIVSLPDSLNIPLANLEARLDELTFALKEKQEGHGNTGSCTNPSIYVVCRRGNDSQRAVEYLRESGFDTAKDIIGGLEAWAADVNPTFPTY</sequence>
<dbReference type="HAMAP" id="MF_03049">
    <property type="entry name" value="MOCS3_Uba4"/>
    <property type="match status" value="1"/>
</dbReference>
<keyword evidence="5 10" id="KW-0479">Metal-binding</keyword>
<feature type="domain" description="Rhodanese" evidence="12">
    <location>
        <begin position="759"/>
        <end position="863"/>
    </location>
</feature>
<feature type="binding site" evidence="10">
    <location>
        <position position="524"/>
    </location>
    <ligand>
        <name>ATP</name>
        <dbReference type="ChEBI" id="CHEBI:30616"/>
    </ligand>
</feature>
<evidence type="ECO:0000313" key="14">
    <source>
        <dbReference type="Proteomes" id="UP000886595"/>
    </source>
</evidence>
<keyword evidence="3 10" id="KW-0808">Transferase</keyword>
<feature type="binding site" evidence="10">
    <location>
        <position position="707"/>
    </location>
    <ligand>
        <name>Zn(2+)</name>
        <dbReference type="ChEBI" id="CHEBI:29105"/>
    </ligand>
</feature>
<dbReference type="Pfam" id="PF00899">
    <property type="entry name" value="ThiF"/>
    <property type="match status" value="2"/>
</dbReference>
<reference evidence="13 14" key="1">
    <citation type="submission" date="2020-02" db="EMBL/GenBank/DDBJ databases">
        <authorList>
            <person name="Ma Q."/>
            <person name="Huang Y."/>
            <person name="Song X."/>
            <person name="Pei D."/>
        </authorList>
    </citation>
    <scope>NUCLEOTIDE SEQUENCE [LARGE SCALE GENOMIC DNA]</scope>
    <source>
        <strain evidence="13">Sxm20200214</strain>
        <tissue evidence="13">Leaf</tissue>
    </source>
</reference>
<evidence type="ECO:0000256" key="8">
    <source>
        <dbReference type="ARBA" id="ARBA00022840"/>
    </source>
</evidence>
<keyword evidence="6 10" id="KW-0547">Nucleotide-binding</keyword>
<dbReference type="PANTHER" id="PTHR10953:SF102">
    <property type="entry name" value="ADENYLYLTRANSFERASE AND SULFURTRANSFERASE MOCS3"/>
    <property type="match status" value="1"/>
</dbReference>
<evidence type="ECO:0000256" key="2">
    <source>
        <dbReference type="ARBA" id="ARBA00022490"/>
    </source>
</evidence>